<name>A0ABD1KZ96_9FABA</name>
<keyword evidence="2" id="KW-1185">Reference proteome</keyword>
<dbReference type="AlphaFoldDB" id="A0ABD1KZ96"/>
<protein>
    <submittedName>
        <fullName evidence="1">Uncharacterized protein</fullName>
    </submittedName>
</protein>
<dbReference type="Proteomes" id="UP001603857">
    <property type="component" value="Unassembled WGS sequence"/>
</dbReference>
<dbReference type="EMBL" id="JBGMDY010000011">
    <property type="protein sequence ID" value="KAL2316588.1"/>
    <property type="molecule type" value="Genomic_DNA"/>
</dbReference>
<gene>
    <name evidence="1" type="ORF">Fmac_030464</name>
</gene>
<organism evidence="1 2">
    <name type="scientific">Flemingia macrophylla</name>
    <dbReference type="NCBI Taxonomy" id="520843"/>
    <lineage>
        <taxon>Eukaryota</taxon>
        <taxon>Viridiplantae</taxon>
        <taxon>Streptophyta</taxon>
        <taxon>Embryophyta</taxon>
        <taxon>Tracheophyta</taxon>
        <taxon>Spermatophyta</taxon>
        <taxon>Magnoliopsida</taxon>
        <taxon>eudicotyledons</taxon>
        <taxon>Gunneridae</taxon>
        <taxon>Pentapetalae</taxon>
        <taxon>rosids</taxon>
        <taxon>fabids</taxon>
        <taxon>Fabales</taxon>
        <taxon>Fabaceae</taxon>
        <taxon>Papilionoideae</taxon>
        <taxon>50 kb inversion clade</taxon>
        <taxon>NPAAA clade</taxon>
        <taxon>indigoferoid/millettioid clade</taxon>
        <taxon>Phaseoleae</taxon>
        <taxon>Flemingia</taxon>
    </lineage>
</organism>
<accession>A0ABD1KZ96</accession>
<evidence type="ECO:0000313" key="1">
    <source>
        <dbReference type="EMBL" id="KAL2316588.1"/>
    </source>
</evidence>
<evidence type="ECO:0000313" key="2">
    <source>
        <dbReference type="Proteomes" id="UP001603857"/>
    </source>
</evidence>
<sequence length="83" mass="9655">MHKVRNLNLFCRSTSAGIVPDSQVVEQSDRQIEYWRGTSPSQKIQNVDNSIQEVSHLIDKEGSDDRMVAPRNENQRWNLLLKF</sequence>
<reference evidence="1 2" key="1">
    <citation type="submission" date="2024-08" db="EMBL/GenBank/DDBJ databases">
        <title>Insights into the chromosomal genome structure of Flemingia macrophylla.</title>
        <authorList>
            <person name="Ding Y."/>
            <person name="Zhao Y."/>
            <person name="Bi W."/>
            <person name="Wu M."/>
            <person name="Zhao G."/>
            <person name="Gong Y."/>
            <person name="Li W."/>
            <person name="Zhang P."/>
        </authorList>
    </citation>
    <scope>NUCLEOTIDE SEQUENCE [LARGE SCALE GENOMIC DNA]</scope>
    <source>
        <strain evidence="1">DYQJB</strain>
        <tissue evidence="1">Leaf</tissue>
    </source>
</reference>
<comment type="caution">
    <text evidence="1">The sequence shown here is derived from an EMBL/GenBank/DDBJ whole genome shotgun (WGS) entry which is preliminary data.</text>
</comment>
<proteinExistence type="predicted"/>